<accession>A0ABC8RSY9</accession>
<dbReference type="Proteomes" id="UP001642360">
    <property type="component" value="Unassembled WGS sequence"/>
</dbReference>
<dbReference type="EMBL" id="CAUOFW020001658">
    <property type="protein sequence ID" value="CAK9147236.1"/>
    <property type="molecule type" value="Genomic_DNA"/>
</dbReference>
<gene>
    <name evidence="1" type="ORF">ILEXP_LOCUS15120</name>
</gene>
<keyword evidence="2" id="KW-1185">Reference proteome</keyword>
<dbReference type="AlphaFoldDB" id="A0ABC8RSY9"/>
<dbReference type="PANTHER" id="PTHR47025:SF9">
    <property type="entry name" value="PROTEIN, PUTATIVE-RELATED"/>
    <property type="match status" value="1"/>
</dbReference>
<comment type="caution">
    <text evidence="1">The sequence shown here is derived from an EMBL/GenBank/DDBJ whole genome shotgun (WGS) entry which is preliminary data.</text>
</comment>
<proteinExistence type="predicted"/>
<sequence>MNKGFWMAKVPGSLSDGAMVYDNSSRIEPKRSHQWFMDSSEAELFPNKKQAVEVPNHTSFSGLLNSNVSPWGNASSLRSAADQFTERLFDPETVRTINFDDRCVSSVGIGNMNVGRKGIEDPFGNDSSFGLSMSHALEDPRLDLNFGGIRKVKVSQVKDSENLMSVSIGHAYTRGENNTMSATHAYSKADDNHISMGLSFNRGDDNIMSMGDTYTREDSNFISMGQPYNKSDNIDISMGHTFKENNGAISMGHAYKENNSAISMGHAYKENNSAISMGQSLSKDDGNISTMGQTFSKGDGIAVSLGHTFNENNNAVLISQHFSKDSCNNTSVCQTFNNGADNTLSMGHSDKGDENSISMCHTYNNIVSNNNLSMGPSFGKGESNIISFGGGFNEDDDINPSGKLICSYDLLMGQPSVQRSETPSEKGLVESNTDALVRSAQSAFGETVSKKKEEQKVTKKAPLNNFPSNVRSLLSTGMLDGVPVKYSAWSREVNHRSFIMFSD</sequence>
<reference evidence="1 2" key="1">
    <citation type="submission" date="2024-02" db="EMBL/GenBank/DDBJ databases">
        <authorList>
            <person name="Vignale AGUSTIN F."/>
            <person name="Sosa J E."/>
            <person name="Modenutti C."/>
        </authorList>
    </citation>
    <scope>NUCLEOTIDE SEQUENCE [LARGE SCALE GENOMIC DNA]</scope>
</reference>
<evidence type="ECO:0000313" key="2">
    <source>
        <dbReference type="Proteomes" id="UP001642360"/>
    </source>
</evidence>
<dbReference type="PANTHER" id="PTHR47025">
    <property type="entry name" value="AUTOIMMUNE REGULATOR"/>
    <property type="match status" value="1"/>
</dbReference>
<organism evidence="1 2">
    <name type="scientific">Ilex paraguariensis</name>
    <name type="common">yerba mate</name>
    <dbReference type="NCBI Taxonomy" id="185542"/>
    <lineage>
        <taxon>Eukaryota</taxon>
        <taxon>Viridiplantae</taxon>
        <taxon>Streptophyta</taxon>
        <taxon>Embryophyta</taxon>
        <taxon>Tracheophyta</taxon>
        <taxon>Spermatophyta</taxon>
        <taxon>Magnoliopsida</taxon>
        <taxon>eudicotyledons</taxon>
        <taxon>Gunneridae</taxon>
        <taxon>Pentapetalae</taxon>
        <taxon>asterids</taxon>
        <taxon>campanulids</taxon>
        <taxon>Aquifoliales</taxon>
        <taxon>Aquifoliaceae</taxon>
        <taxon>Ilex</taxon>
    </lineage>
</organism>
<evidence type="ECO:0000313" key="1">
    <source>
        <dbReference type="EMBL" id="CAK9147236.1"/>
    </source>
</evidence>
<name>A0ABC8RSY9_9AQUA</name>
<protein>
    <submittedName>
        <fullName evidence="1">Uncharacterized protein</fullName>
    </submittedName>
</protein>